<evidence type="ECO:0000256" key="1">
    <source>
        <dbReference type="ARBA" id="ARBA00022490"/>
    </source>
</evidence>
<keyword evidence="1 5" id="KW-0963">Cytoplasm</keyword>
<dbReference type="GO" id="GO:0008855">
    <property type="term" value="F:exodeoxyribonuclease VII activity"/>
    <property type="evidence" value="ECO:0007669"/>
    <property type="project" value="UniProtKB-UniRule"/>
</dbReference>
<evidence type="ECO:0000313" key="10">
    <source>
        <dbReference type="Proteomes" id="UP000069902"/>
    </source>
</evidence>
<feature type="domain" description="Exonuclease VII large subunit C-terminal" evidence="7">
    <location>
        <begin position="127"/>
        <end position="405"/>
    </location>
</feature>
<dbReference type="PANTHER" id="PTHR30008:SF0">
    <property type="entry name" value="EXODEOXYRIBONUCLEASE 7 LARGE SUBUNIT"/>
    <property type="match status" value="1"/>
</dbReference>
<comment type="function">
    <text evidence="5">Bidirectionally degrades single-stranded DNA into large acid-insoluble oligonucleotides, which are then degraded further into small acid-soluble oligonucleotides.</text>
</comment>
<comment type="catalytic activity">
    <reaction evidence="5 6">
        <text>Exonucleolytic cleavage in either 5'- to 3'- or 3'- to 5'-direction to yield nucleoside 5'-phosphates.</text>
        <dbReference type="EC" id="3.1.11.6"/>
    </reaction>
</comment>
<dbReference type="Pfam" id="PF02601">
    <property type="entry name" value="Exonuc_VII_L"/>
    <property type="match status" value="1"/>
</dbReference>
<evidence type="ECO:0000256" key="6">
    <source>
        <dbReference type="RuleBase" id="RU004355"/>
    </source>
</evidence>
<dbReference type="PATRIC" id="fig|389348.3.peg.1051"/>
<keyword evidence="3 5" id="KW-0378">Hydrolase</keyword>
<keyword evidence="2 5" id="KW-0540">Nuclease</keyword>
<dbReference type="GO" id="GO:0009318">
    <property type="term" value="C:exodeoxyribonuclease VII complex"/>
    <property type="evidence" value="ECO:0007669"/>
    <property type="project" value="UniProtKB-UniRule"/>
</dbReference>
<evidence type="ECO:0000256" key="2">
    <source>
        <dbReference type="ARBA" id="ARBA00022722"/>
    </source>
</evidence>
<dbReference type="CDD" id="cd04489">
    <property type="entry name" value="ExoVII_LU_OBF"/>
    <property type="match status" value="1"/>
</dbReference>
<evidence type="ECO:0000256" key="3">
    <source>
        <dbReference type="ARBA" id="ARBA00022801"/>
    </source>
</evidence>
<reference evidence="10" key="1">
    <citation type="submission" date="2015-09" db="EMBL/GenBank/DDBJ databases">
        <authorList>
            <person name="Bertelli C."/>
        </authorList>
    </citation>
    <scope>NUCLEOTIDE SEQUENCE [LARGE SCALE GENOMIC DNA]</scope>
    <source>
        <strain evidence="10">KNic</strain>
    </source>
</reference>
<feature type="domain" description="OB-fold nucleic acid binding" evidence="8">
    <location>
        <begin position="11"/>
        <end position="103"/>
    </location>
</feature>
<dbReference type="GO" id="GO:0005737">
    <property type="term" value="C:cytoplasm"/>
    <property type="evidence" value="ECO:0007669"/>
    <property type="project" value="UniProtKB-SubCell"/>
</dbReference>
<comment type="subunit">
    <text evidence="5">Heterooligomer composed of large and small subunits.</text>
</comment>
<dbReference type="InterPro" id="IPR003753">
    <property type="entry name" value="Exonuc_VII_L"/>
</dbReference>
<keyword evidence="4 5" id="KW-0269">Exonuclease</keyword>
<dbReference type="EC" id="3.1.11.6" evidence="5"/>
<dbReference type="GO" id="GO:0003676">
    <property type="term" value="F:nucleic acid binding"/>
    <property type="evidence" value="ECO:0007669"/>
    <property type="project" value="InterPro"/>
</dbReference>
<evidence type="ECO:0000256" key="4">
    <source>
        <dbReference type="ARBA" id="ARBA00022839"/>
    </source>
</evidence>
<comment type="subcellular location">
    <subcellularLocation>
        <location evidence="5 6">Cytoplasm</location>
    </subcellularLocation>
</comment>
<dbReference type="PANTHER" id="PTHR30008">
    <property type="entry name" value="EXODEOXYRIBONUCLEASE 7 LARGE SUBUNIT"/>
    <property type="match status" value="1"/>
</dbReference>
<dbReference type="NCBIfam" id="TIGR00237">
    <property type="entry name" value="xseA"/>
    <property type="match status" value="1"/>
</dbReference>
<sequence length="497" mass="57372">MENGSQQAPLLTVTQLTQAIKLSLESMFPFIYMQGEISNFKIQTSGHLYFSLKDANAQISAVMFKGEASALRLMPKGGDHVMIKGEISVYPPKGNYQLIVRELSYMGLGELLQKLEQLKIKLHQKGWFKSAHKKPLPRFPKRIGVITSPTGAVIQDILHILTRRFSGFQLILNPVKVQGEGAAKEIAEAIKQFNHYQLADVLIVGRGGGSLEDLWAFNEEVVAEAIYNSDIPIISAVGHETDHCIADYVADVRAPTPSAAAEIVIAEKGQQLEHLRTLKKRMQQSIQNLMQQGRYRLEGLSRHPFFTQPSLLLEWRMQKMDDSREDLTYSMEQIIRFKRHRLESCMRQALALKPINQIQHLRRRLLDWNRVLTQRLQDRIWQAKRQIQHDEYRLQQAWTHHCLQRRHLIDGKRYLQRIDQFITERHLSYQQRLLHINNLLKAIDPKNLLKQGYSILFAEKESFVINSVHKLKKGQQAKLLLSDGEALITINEVHPRE</sequence>
<evidence type="ECO:0000259" key="8">
    <source>
        <dbReference type="Pfam" id="PF13742"/>
    </source>
</evidence>
<dbReference type="HAMAP" id="MF_00378">
    <property type="entry name" value="Exonuc_7_L"/>
    <property type="match status" value="1"/>
</dbReference>
<dbReference type="FunCoup" id="A0A0U5JCR0">
    <property type="interactions" value="217"/>
</dbReference>
<dbReference type="InterPro" id="IPR025824">
    <property type="entry name" value="OB-fold_nuc-bd_dom"/>
</dbReference>
<name>A0A0U5JCR0_9BACT</name>
<evidence type="ECO:0000256" key="5">
    <source>
        <dbReference type="HAMAP-Rule" id="MF_00378"/>
    </source>
</evidence>
<dbReference type="GO" id="GO:0006308">
    <property type="term" value="P:DNA catabolic process"/>
    <property type="evidence" value="ECO:0007669"/>
    <property type="project" value="UniProtKB-UniRule"/>
</dbReference>
<comment type="similarity">
    <text evidence="5 6">Belongs to the XseA family.</text>
</comment>
<organism evidence="9 10">
    <name type="scientific">Candidatus Protochlamydia naegleriophila</name>
    <dbReference type="NCBI Taxonomy" id="389348"/>
    <lineage>
        <taxon>Bacteria</taxon>
        <taxon>Pseudomonadati</taxon>
        <taxon>Chlamydiota</taxon>
        <taxon>Chlamydiia</taxon>
        <taxon>Parachlamydiales</taxon>
        <taxon>Parachlamydiaceae</taxon>
        <taxon>Candidatus Protochlamydia</taxon>
    </lineage>
</organism>
<proteinExistence type="inferred from homology"/>
<dbReference type="KEGG" id="pnl:PNK_0955"/>
<dbReference type="EMBL" id="LN879502">
    <property type="protein sequence ID" value="CUI16580.1"/>
    <property type="molecule type" value="Genomic_DNA"/>
</dbReference>
<protein>
    <recommendedName>
        <fullName evidence="5">Exodeoxyribonuclease 7 large subunit</fullName>
        <ecNumber evidence="5">3.1.11.6</ecNumber>
    </recommendedName>
    <alternativeName>
        <fullName evidence="5">Exodeoxyribonuclease VII large subunit</fullName>
        <shortName evidence="5">Exonuclease VII large subunit</shortName>
    </alternativeName>
</protein>
<dbReference type="Pfam" id="PF13742">
    <property type="entry name" value="tRNA_anti_2"/>
    <property type="match status" value="1"/>
</dbReference>
<dbReference type="Proteomes" id="UP000069902">
    <property type="component" value="Chromosome cPNK"/>
</dbReference>
<gene>
    <name evidence="5 9" type="primary">xseA</name>
    <name evidence="9" type="ORF">PNK_0955</name>
</gene>
<dbReference type="STRING" id="389348.PNK_0955"/>
<evidence type="ECO:0000259" key="7">
    <source>
        <dbReference type="Pfam" id="PF02601"/>
    </source>
</evidence>
<evidence type="ECO:0000313" key="9">
    <source>
        <dbReference type="EMBL" id="CUI16580.1"/>
    </source>
</evidence>
<dbReference type="RefSeq" id="WP_032125431.1">
    <property type="nucleotide sequence ID" value="NZ_LN879502.1"/>
</dbReference>
<keyword evidence="10" id="KW-1185">Reference proteome</keyword>
<dbReference type="InterPro" id="IPR020579">
    <property type="entry name" value="Exonuc_VII_lsu_C"/>
</dbReference>
<accession>A0A0U5JCR0</accession>
<dbReference type="AlphaFoldDB" id="A0A0U5JCR0"/>
<dbReference type="InParanoid" id="A0A0U5JCR0"/>